<protein>
    <recommendedName>
        <fullName evidence="3">PorV/PorQ family protein</fullName>
    </recommendedName>
</protein>
<dbReference type="SUPFAM" id="SSF56935">
    <property type="entry name" value="Porins"/>
    <property type="match status" value="1"/>
</dbReference>
<accession>A0A2D0N926</accession>
<dbReference type="RefSeq" id="WP_099151569.1">
    <property type="nucleotide sequence ID" value="NZ_PDUD01000023.1"/>
</dbReference>
<name>A0A2D0N926_FLAN2</name>
<gene>
    <name evidence="1" type="ORF">CRP01_18515</name>
</gene>
<dbReference type="AlphaFoldDB" id="A0A2D0N926"/>
<keyword evidence="2" id="KW-1185">Reference proteome</keyword>
<evidence type="ECO:0008006" key="3">
    <source>
        <dbReference type="Google" id="ProtNLM"/>
    </source>
</evidence>
<reference evidence="1 2" key="1">
    <citation type="submission" date="2017-10" db="EMBL/GenBank/DDBJ databases">
        <title>The draft genome sequence of Lewinella nigricans NBRC 102662.</title>
        <authorList>
            <person name="Wang K."/>
        </authorList>
    </citation>
    <scope>NUCLEOTIDE SEQUENCE [LARGE SCALE GENOMIC DNA]</scope>
    <source>
        <strain evidence="1 2">NBRC 102662</strain>
    </source>
</reference>
<proteinExistence type="predicted"/>
<dbReference type="OrthoDB" id="9758448at2"/>
<comment type="caution">
    <text evidence="1">The sequence shown here is derived from an EMBL/GenBank/DDBJ whole genome shotgun (WGS) entry which is preliminary data.</text>
</comment>
<dbReference type="EMBL" id="PDUD01000023">
    <property type="protein sequence ID" value="PHN05022.1"/>
    <property type="molecule type" value="Genomic_DNA"/>
</dbReference>
<dbReference type="Proteomes" id="UP000223913">
    <property type="component" value="Unassembled WGS sequence"/>
</dbReference>
<evidence type="ECO:0000313" key="2">
    <source>
        <dbReference type="Proteomes" id="UP000223913"/>
    </source>
</evidence>
<sequence>MKTLLAFILALGFGLILPAQNGVFIATNARSIGLGGSGVAASGLASLGNNPAGLADLENWGAGVQAEQRFLLSELQLLTAAGALPTASGSFGLQINYFGFEAYNEQKIGLTYARKLFDQLYLGAQVGVFNTRIPEYGSRALVTFDVGLLAPISREITFGFQLINPMRMEIIDGEYLATVLRFGLDYQPAEKIHLLAEVEKDIQQPVRVHAGLEYRIVDPLYLRLGVATEPVSMSFGFGYVLAGGLAIDVAASYHQILGFTPALGITYRGE</sequence>
<dbReference type="Gene3D" id="2.40.160.60">
    <property type="entry name" value="Outer membrane protein transport protein (OMPP1/FadL/TodX)"/>
    <property type="match status" value="1"/>
</dbReference>
<evidence type="ECO:0000313" key="1">
    <source>
        <dbReference type="EMBL" id="PHN05022.1"/>
    </source>
</evidence>
<organism evidence="1 2">
    <name type="scientific">Flavilitoribacter nigricans (strain ATCC 23147 / DSM 23189 / NBRC 102662 / NCIMB 1420 / SS-2)</name>
    <name type="common">Lewinella nigricans</name>
    <dbReference type="NCBI Taxonomy" id="1122177"/>
    <lineage>
        <taxon>Bacteria</taxon>
        <taxon>Pseudomonadati</taxon>
        <taxon>Bacteroidota</taxon>
        <taxon>Saprospiria</taxon>
        <taxon>Saprospirales</taxon>
        <taxon>Lewinellaceae</taxon>
        <taxon>Flavilitoribacter</taxon>
    </lineage>
</organism>